<protein>
    <recommendedName>
        <fullName evidence="4">Nitric oxide synthase-interacting protein zinc-finger domain-containing protein</fullName>
    </recommendedName>
</protein>
<name>A0A151GBY8_DRECN</name>
<dbReference type="EMBL" id="LAYC01000003">
    <property type="protein sequence ID" value="KYK54573.1"/>
    <property type="molecule type" value="Genomic_DNA"/>
</dbReference>
<organism evidence="5 6">
    <name type="scientific">Drechmeria coniospora</name>
    <name type="common">Nematophagous fungus</name>
    <name type="synonym">Meria coniospora</name>
    <dbReference type="NCBI Taxonomy" id="98403"/>
    <lineage>
        <taxon>Eukaryota</taxon>
        <taxon>Fungi</taxon>
        <taxon>Dikarya</taxon>
        <taxon>Ascomycota</taxon>
        <taxon>Pezizomycotina</taxon>
        <taxon>Sordariomycetes</taxon>
        <taxon>Hypocreomycetidae</taxon>
        <taxon>Hypocreales</taxon>
        <taxon>Ophiocordycipitaceae</taxon>
        <taxon>Drechmeria</taxon>
    </lineage>
</organism>
<keyword evidence="2" id="KW-0539">Nucleus</keyword>
<dbReference type="PANTHER" id="PTHR13063:SF10">
    <property type="entry name" value="NITRIC OXIDE SYNTHASE-INTERACTING PROTEIN"/>
    <property type="match status" value="1"/>
</dbReference>
<reference evidence="5 6" key="1">
    <citation type="journal article" date="2016" name="Sci. Rep.">
        <title>Insights into Adaptations to a Near-Obligate Nematode Endoparasitic Lifestyle from the Finished Genome of Drechmeria coniospora.</title>
        <authorList>
            <person name="Zhang L."/>
            <person name="Zhou Z."/>
            <person name="Guo Q."/>
            <person name="Fokkens L."/>
            <person name="Miskei M."/>
            <person name="Pocsi I."/>
            <person name="Zhang W."/>
            <person name="Chen M."/>
            <person name="Wang L."/>
            <person name="Sun Y."/>
            <person name="Donzelli B.G."/>
            <person name="Gibson D.M."/>
            <person name="Nelson D.R."/>
            <person name="Luo J.G."/>
            <person name="Rep M."/>
            <person name="Liu H."/>
            <person name="Yang S."/>
            <person name="Wang J."/>
            <person name="Krasnoff S.B."/>
            <person name="Xu Y."/>
            <person name="Molnar I."/>
            <person name="Lin M."/>
        </authorList>
    </citation>
    <scope>NUCLEOTIDE SEQUENCE [LARGE SCALE GENOMIC DNA]</scope>
    <source>
        <strain evidence="5 6">ARSEF 6962</strain>
    </source>
</reference>
<comment type="caution">
    <text evidence="5">The sequence shown here is derived from an EMBL/GenBank/DDBJ whole genome shotgun (WGS) entry which is preliminary data.</text>
</comment>
<dbReference type="AlphaFoldDB" id="A0A151GBY8"/>
<evidence type="ECO:0000256" key="1">
    <source>
        <dbReference type="ARBA" id="ARBA00004123"/>
    </source>
</evidence>
<dbReference type="RefSeq" id="XP_040653925.1">
    <property type="nucleotide sequence ID" value="XM_040803821.1"/>
</dbReference>
<dbReference type="GeneID" id="63719176"/>
<dbReference type="InterPro" id="IPR016818">
    <property type="entry name" value="NOSIP"/>
</dbReference>
<proteinExistence type="predicted"/>
<gene>
    <name evidence="5" type="ORF">DCS_06533</name>
</gene>
<dbReference type="InterPro" id="IPR031790">
    <property type="entry name" value="Znf-NOSIP"/>
</dbReference>
<evidence type="ECO:0000313" key="6">
    <source>
        <dbReference type="Proteomes" id="UP000076580"/>
    </source>
</evidence>
<evidence type="ECO:0000256" key="3">
    <source>
        <dbReference type="SAM" id="MobiDB-lite"/>
    </source>
</evidence>
<evidence type="ECO:0000259" key="4">
    <source>
        <dbReference type="Pfam" id="PF15906"/>
    </source>
</evidence>
<dbReference type="GO" id="GO:0061630">
    <property type="term" value="F:ubiquitin protein ligase activity"/>
    <property type="evidence" value="ECO:0007669"/>
    <property type="project" value="InterPro"/>
</dbReference>
<keyword evidence="6" id="KW-1185">Reference proteome</keyword>
<dbReference type="PANTHER" id="PTHR13063">
    <property type="entry name" value="ENOS INTERACTING PROTEIN"/>
    <property type="match status" value="1"/>
</dbReference>
<comment type="subcellular location">
    <subcellularLocation>
        <location evidence="1">Nucleus</location>
    </subcellularLocation>
</comment>
<feature type="domain" description="Nitric oxide synthase-interacting protein zinc-finger" evidence="4">
    <location>
        <begin position="22"/>
        <end position="94"/>
    </location>
</feature>
<sequence>MAHDQQDLPPLPGEAVENQMAHSKRNTSRAVFTSHERALAKSNWSTGSARLNRDSFLPFGSCGLCLGIAREPVACLHGDIFCHECALANLLAQKRDIKRTARVRRDAQQEAERIKAAEHEEDCERVVRDFETSQVGLPTTSKRGKPEIIPGELPSDALVLHPGGKNKFALDEKELSRIADEDRLKARQAIDDEKVVFPPSHPGD</sequence>
<evidence type="ECO:0000313" key="5">
    <source>
        <dbReference type="EMBL" id="KYK54573.1"/>
    </source>
</evidence>
<accession>A0A151GBY8</accession>
<dbReference type="Pfam" id="PF15906">
    <property type="entry name" value="zf-NOSIP"/>
    <property type="match status" value="1"/>
</dbReference>
<dbReference type="Proteomes" id="UP000076580">
    <property type="component" value="Chromosome 03"/>
</dbReference>
<dbReference type="STRING" id="98403.A0A151GBY8"/>
<evidence type="ECO:0000256" key="2">
    <source>
        <dbReference type="ARBA" id="ARBA00023242"/>
    </source>
</evidence>
<dbReference type="GO" id="GO:0005634">
    <property type="term" value="C:nucleus"/>
    <property type="evidence" value="ECO:0007669"/>
    <property type="project" value="UniProtKB-SubCell"/>
</dbReference>
<feature type="region of interest" description="Disordered" evidence="3">
    <location>
        <begin position="136"/>
        <end position="157"/>
    </location>
</feature>
<dbReference type="InParanoid" id="A0A151GBY8"/>